<dbReference type="InterPro" id="IPR043502">
    <property type="entry name" value="DNA/RNA_pol_sf"/>
</dbReference>
<reference evidence="2" key="1">
    <citation type="submission" date="2021-02" db="EMBL/GenBank/DDBJ databases">
        <authorList>
            <person name="Bekaert M."/>
        </authorList>
    </citation>
    <scope>NUCLEOTIDE SEQUENCE</scope>
    <source>
        <strain evidence="2">IoA-00</strain>
    </source>
</reference>
<feature type="domain" description="Reverse transcriptase/retrotransposon-derived protein RNase H-like" evidence="1">
    <location>
        <begin position="35"/>
        <end position="108"/>
    </location>
</feature>
<dbReference type="InterPro" id="IPR041577">
    <property type="entry name" value="RT_RNaseH_2"/>
</dbReference>
<evidence type="ECO:0000259" key="1">
    <source>
        <dbReference type="Pfam" id="PF17919"/>
    </source>
</evidence>
<protein>
    <submittedName>
        <fullName evidence="2">(salmon louse) hypothetical protein</fullName>
    </submittedName>
</protein>
<keyword evidence="3" id="KW-1185">Reference proteome</keyword>
<dbReference type="GO" id="GO:0071897">
    <property type="term" value="P:DNA biosynthetic process"/>
    <property type="evidence" value="ECO:0007669"/>
    <property type="project" value="UniProtKB-ARBA"/>
</dbReference>
<evidence type="ECO:0000313" key="2">
    <source>
        <dbReference type="EMBL" id="CAF2874538.1"/>
    </source>
</evidence>
<dbReference type="SUPFAM" id="SSF56672">
    <property type="entry name" value="DNA/RNA polymerases"/>
    <property type="match status" value="1"/>
</dbReference>
<sequence length="111" mass="12826">MILGLAIQLAVRHPDSDHATMEMRQLLKSGVVFNWLQEHENSFNKTKEMITSDAIVPHFDTTKETFLLTNTSHLHGIGYTLVQIEHNRNYVLIQYSSRSLTETNKYIPQLN</sequence>
<accession>A0A7R8CNE2</accession>
<organism evidence="2 3">
    <name type="scientific">Lepeophtheirus salmonis</name>
    <name type="common">Salmon louse</name>
    <name type="synonym">Caligus salmonis</name>
    <dbReference type="NCBI Taxonomy" id="72036"/>
    <lineage>
        <taxon>Eukaryota</taxon>
        <taxon>Metazoa</taxon>
        <taxon>Ecdysozoa</taxon>
        <taxon>Arthropoda</taxon>
        <taxon>Crustacea</taxon>
        <taxon>Multicrustacea</taxon>
        <taxon>Hexanauplia</taxon>
        <taxon>Copepoda</taxon>
        <taxon>Siphonostomatoida</taxon>
        <taxon>Caligidae</taxon>
        <taxon>Lepeophtheirus</taxon>
    </lineage>
</organism>
<evidence type="ECO:0000313" key="3">
    <source>
        <dbReference type="Proteomes" id="UP000675881"/>
    </source>
</evidence>
<gene>
    <name evidence="2" type="ORF">LSAA_6164</name>
</gene>
<dbReference type="PANTHER" id="PTHR37984:SF9">
    <property type="entry name" value="INTEGRASE CATALYTIC DOMAIN-CONTAINING PROTEIN"/>
    <property type="match status" value="1"/>
</dbReference>
<dbReference type="EMBL" id="HG994581">
    <property type="protein sequence ID" value="CAF2874538.1"/>
    <property type="molecule type" value="Genomic_DNA"/>
</dbReference>
<dbReference type="InterPro" id="IPR050951">
    <property type="entry name" value="Retrovirus_Pol_polyprotein"/>
</dbReference>
<dbReference type="AlphaFoldDB" id="A0A7R8CNE2"/>
<name>A0A7R8CNE2_LEPSM</name>
<proteinExistence type="predicted"/>
<dbReference type="Proteomes" id="UP000675881">
    <property type="component" value="Chromosome 2"/>
</dbReference>
<dbReference type="PANTHER" id="PTHR37984">
    <property type="entry name" value="PROTEIN CBG26694"/>
    <property type="match status" value="1"/>
</dbReference>
<dbReference type="Pfam" id="PF17919">
    <property type="entry name" value="RT_RNaseH_2"/>
    <property type="match status" value="1"/>
</dbReference>